<dbReference type="EMBL" id="LBXZ01000008">
    <property type="protein sequence ID" value="KKR40482.1"/>
    <property type="molecule type" value="Genomic_DNA"/>
</dbReference>
<dbReference type="Gene3D" id="1.10.1740.10">
    <property type="match status" value="1"/>
</dbReference>
<dbReference type="InterPro" id="IPR013325">
    <property type="entry name" value="RNA_pol_sigma_r2"/>
</dbReference>
<keyword evidence="2 6" id="KW-0805">Transcription regulation</keyword>
<evidence type="ECO:0000256" key="4">
    <source>
        <dbReference type="ARBA" id="ARBA00023125"/>
    </source>
</evidence>
<evidence type="ECO:0000256" key="3">
    <source>
        <dbReference type="ARBA" id="ARBA00023082"/>
    </source>
</evidence>
<evidence type="ECO:0000256" key="2">
    <source>
        <dbReference type="ARBA" id="ARBA00023015"/>
    </source>
</evidence>
<evidence type="ECO:0000259" key="7">
    <source>
        <dbReference type="Pfam" id="PF04542"/>
    </source>
</evidence>
<dbReference type="NCBIfam" id="TIGR02937">
    <property type="entry name" value="sigma70-ECF"/>
    <property type="match status" value="1"/>
</dbReference>
<comment type="caution">
    <text evidence="9">The sequence shown here is derived from an EMBL/GenBank/DDBJ whole genome shotgun (WGS) entry which is preliminary data.</text>
</comment>
<evidence type="ECO:0000313" key="10">
    <source>
        <dbReference type="Proteomes" id="UP000034072"/>
    </source>
</evidence>
<feature type="domain" description="RNA polymerase sigma factor 70 region 4 type 2" evidence="8">
    <location>
        <begin position="153"/>
        <end position="200"/>
    </location>
</feature>
<reference evidence="9 10" key="1">
    <citation type="journal article" date="2015" name="Nature">
        <title>rRNA introns, odd ribosomes, and small enigmatic genomes across a large radiation of phyla.</title>
        <authorList>
            <person name="Brown C.T."/>
            <person name="Hug L.A."/>
            <person name="Thomas B.C."/>
            <person name="Sharon I."/>
            <person name="Castelle C.J."/>
            <person name="Singh A."/>
            <person name="Wilkins M.J."/>
            <person name="Williams K.H."/>
            <person name="Banfield J.F."/>
        </authorList>
    </citation>
    <scope>NUCLEOTIDE SEQUENCE [LARGE SCALE GENOMIC DNA]</scope>
</reference>
<keyword evidence="3 6" id="KW-0731">Sigma factor</keyword>
<dbReference type="PROSITE" id="PS01063">
    <property type="entry name" value="SIGMA70_ECF"/>
    <property type="match status" value="1"/>
</dbReference>
<name>A0A0G0TRI6_9BACT</name>
<keyword evidence="4 6" id="KW-0238">DNA-binding</keyword>
<accession>A0A0G0TRI6</accession>
<comment type="similarity">
    <text evidence="1 6">Belongs to the sigma-70 factor family. ECF subfamily.</text>
</comment>
<dbReference type="PANTHER" id="PTHR43133">
    <property type="entry name" value="RNA POLYMERASE ECF-TYPE SIGMA FACTO"/>
    <property type="match status" value="1"/>
</dbReference>
<dbReference type="Gene3D" id="1.10.10.10">
    <property type="entry name" value="Winged helix-like DNA-binding domain superfamily/Winged helix DNA-binding domain"/>
    <property type="match status" value="1"/>
</dbReference>
<dbReference type="InterPro" id="IPR013324">
    <property type="entry name" value="RNA_pol_sigma_r3/r4-like"/>
</dbReference>
<sequence length="207" mass="23821">MIKIITAGYCAKKGSQLIYTITPRTIMCNLAALFINMDETTQEIQQKVAFTIVHGDYEKKLRSYAFFKIRNRMTSEDLVQNTFIKTWSYIVKGGKIEIMKAFLYHVLNNLIVDEYRKRKTTSLDALLEKGFEPGNDNSGRLIDMLDGKKALILIQRLPKKYQEVMRMKYSQDLSLEEISLVTGQSKNTIAVQLHRGLAKLKLLYDPA</sequence>
<dbReference type="PANTHER" id="PTHR43133:SF8">
    <property type="entry name" value="RNA POLYMERASE SIGMA FACTOR HI_1459-RELATED"/>
    <property type="match status" value="1"/>
</dbReference>
<dbReference type="GO" id="GO:0003677">
    <property type="term" value="F:DNA binding"/>
    <property type="evidence" value="ECO:0007669"/>
    <property type="project" value="UniProtKB-KW"/>
</dbReference>
<dbReference type="AlphaFoldDB" id="A0A0G0TRI6"/>
<evidence type="ECO:0000256" key="1">
    <source>
        <dbReference type="ARBA" id="ARBA00010641"/>
    </source>
</evidence>
<dbReference type="InterPro" id="IPR039425">
    <property type="entry name" value="RNA_pol_sigma-70-like"/>
</dbReference>
<dbReference type="InterPro" id="IPR014284">
    <property type="entry name" value="RNA_pol_sigma-70_dom"/>
</dbReference>
<proteinExistence type="inferred from homology"/>
<evidence type="ECO:0000256" key="5">
    <source>
        <dbReference type="ARBA" id="ARBA00023163"/>
    </source>
</evidence>
<dbReference type="GO" id="GO:0016987">
    <property type="term" value="F:sigma factor activity"/>
    <property type="evidence" value="ECO:0007669"/>
    <property type="project" value="UniProtKB-KW"/>
</dbReference>
<dbReference type="Pfam" id="PF04542">
    <property type="entry name" value="Sigma70_r2"/>
    <property type="match status" value="1"/>
</dbReference>
<organism evidence="9 10">
    <name type="scientific">Candidatus Yanofskybacteria bacterium GW2011_GWE2_40_11</name>
    <dbReference type="NCBI Taxonomy" id="1619033"/>
    <lineage>
        <taxon>Bacteria</taxon>
        <taxon>Candidatus Yanofskyibacteriota</taxon>
    </lineage>
</organism>
<dbReference type="InterPro" id="IPR013249">
    <property type="entry name" value="RNA_pol_sigma70_r4_t2"/>
</dbReference>
<protein>
    <recommendedName>
        <fullName evidence="6">RNA polymerase sigma factor</fullName>
    </recommendedName>
</protein>
<keyword evidence="5 6" id="KW-0804">Transcription</keyword>
<dbReference type="InterPro" id="IPR000838">
    <property type="entry name" value="RNA_pol_sigma70_ECF_CS"/>
</dbReference>
<gene>
    <name evidence="9" type="ORF">UT75_C0008G0004</name>
</gene>
<evidence type="ECO:0000313" key="9">
    <source>
        <dbReference type="EMBL" id="KKR40482.1"/>
    </source>
</evidence>
<dbReference type="InterPro" id="IPR036388">
    <property type="entry name" value="WH-like_DNA-bd_sf"/>
</dbReference>
<dbReference type="SUPFAM" id="SSF88946">
    <property type="entry name" value="Sigma2 domain of RNA polymerase sigma factors"/>
    <property type="match status" value="1"/>
</dbReference>
<dbReference type="Proteomes" id="UP000034072">
    <property type="component" value="Unassembled WGS sequence"/>
</dbReference>
<dbReference type="Pfam" id="PF08281">
    <property type="entry name" value="Sigma70_r4_2"/>
    <property type="match status" value="1"/>
</dbReference>
<dbReference type="CDD" id="cd06171">
    <property type="entry name" value="Sigma70_r4"/>
    <property type="match status" value="1"/>
</dbReference>
<dbReference type="InterPro" id="IPR007627">
    <property type="entry name" value="RNA_pol_sigma70_r2"/>
</dbReference>
<evidence type="ECO:0000259" key="8">
    <source>
        <dbReference type="Pfam" id="PF08281"/>
    </source>
</evidence>
<evidence type="ECO:0000256" key="6">
    <source>
        <dbReference type="RuleBase" id="RU000716"/>
    </source>
</evidence>
<dbReference type="SUPFAM" id="SSF88659">
    <property type="entry name" value="Sigma3 and sigma4 domains of RNA polymerase sigma factors"/>
    <property type="match status" value="1"/>
</dbReference>
<feature type="domain" description="RNA polymerase sigma-70 region 2" evidence="7">
    <location>
        <begin position="56"/>
        <end position="119"/>
    </location>
</feature>
<dbReference type="GO" id="GO:0006352">
    <property type="term" value="P:DNA-templated transcription initiation"/>
    <property type="evidence" value="ECO:0007669"/>
    <property type="project" value="InterPro"/>
</dbReference>